<name>A0A8E7EK00_9EURY</name>
<evidence type="ECO:0000256" key="2">
    <source>
        <dbReference type="ARBA" id="ARBA00022475"/>
    </source>
</evidence>
<dbReference type="AlphaFoldDB" id="A0A8E7EK00"/>
<evidence type="ECO:0000256" key="1">
    <source>
        <dbReference type="ARBA" id="ARBA00004651"/>
    </source>
</evidence>
<dbReference type="PANTHER" id="PTHR34584:SF1">
    <property type="entry name" value="NA(+)_H(+) ANTIPORTER SUBUNIT E1"/>
    <property type="match status" value="1"/>
</dbReference>
<keyword evidence="3 6" id="KW-0812">Transmembrane</keyword>
<dbReference type="KEGG" id="mrtj:KHC33_03720"/>
<evidence type="ECO:0000313" key="7">
    <source>
        <dbReference type="EMBL" id="QVV89639.1"/>
    </source>
</evidence>
<keyword evidence="5 6" id="KW-0472">Membrane</keyword>
<dbReference type="GeneID" id="65096262"/>
<evidence type="ECO:0000313" key="8">
    <source>
        <dbReference type="Proteomes" id="UP000680656"/>
    </source>
</evidence>
<feature type="transmembrane region" description="Helical" evidence="6">
    <location>
        <begin position="33"/>
        <end position="51"/>
    </location>
</feature>
<protein>
    <submittedName>
        <fullName evidence="7">Na+/H+ antiporter subunit E</fullName>
    </submittedName>
</protein>
<dbReference type="GO" id="GO:0005886">
    <property type="term" value="C:plasma membrane"/>
    <property type="evidence" value="ECO:0007669"/>
    <property type="project" value="UniProtKB-SubCell"/>
</dbReference>
<feature type="transmembrane region" description="Helical" evidence="6">
    <location>
        <begin position="63"/>
        <end position="80"/>
    </location>
</feature>
<evidence type="ECO:0000256" key="5">
    <source>
        <dbReference type="ARBA" id="ARBA00023136"/>
    </source>
</evidence>
<dbReference type="PIRSF" id="PIRSF019239">
    <property type="entry name" value="MrpE"/>
    <property type="match status" value="1"/>
</dbReference>
<keyword evidence="8" id="KW-1185">Reference proteome</keyword>
<dbReference type="InterPro" id="IPR002758">
    <property type="entry name" value="Cation_antiport_E"/>
</dbReference>
<dbReference type="RefSeq" id="WP_214420431.1">
    <property type="nucleotide sequence ID" value="NZ_CP075546.1"/>
</dbReference>
<comment type="subcellular location">
    <subcellularLocation>
        <location evidence="1">Cell membrane</location>
        <topology evidence="1">Multi-pass membrane protein</topology>
    </subcellularLocation>
</comment>
<dbReference type="Proteomes" id="UP000680656">
    <property type="component" value="Chromosome"/>
</dbReference>
<keyword evidence="2" id="KW-1003">Cell membrane</keyword>
<dbReference type="Pfam" id="PF01899">
    <property type="entry name" value="MNHE"/>
    <property type="match status" value="1"/>
</dbReference>
<keyword evidence="4 6" id="KW-1133">Transmembrane helix</keyword>
<organism evidence="7 8">
    <name type="scientific">Methanospirillum purgamenti</name>
    <dbReference type="NCBI Taxonomy" id="2834276"/>
    <lineage>
        <taxon>Archaea</taxon>
        <taxon>Methanobacteriati</taxon>
        <taxon>Methanobacteriota</taxon>
        <taxon>Stenosarchaea group</taxon>
        <taxon>Methanomicrobia</taxon>
        <taxon>Methanomicrobiales</taxon>
        <taxon>Methanospirillaceae</taxon>
        <taxon>Methanospirillum</taxon>
    </lineage>
</organism>
<gene>
    <name evidence="7" type="ORF">KHC33_03720</name>
</gene>
<dbReference type="PANTHER" id="PTHR34584">
    <property type="entry name" value="NA(+)/H(+) ANTIPORTER SUBUNIT E1"/>
    <property type="match status" value="1"/>
</dbReference>
<dbReference type="EMBL" id="CP075546">
    <property type="protein sequence ID" value="QVV89639.1"/>
    <property type="molecule type" value="Genomic_DNA"/>
</dbReference>
<reference evidence="7 8" key="1">
    <citation type="submission" date="2021-05" db="EMBL/GenBank/DDBJ databases">
        <title>A novel Methanospirillum isolate from a pyrite-forming mixed culture.</title>
        <authorList>
            <person name="Bunk B."/>
            <person name="Sproer C."/>
            <person name="Spring S."/>
            <person name="Pester M."/>
        </authorList>
    </citation>
    <scope>NUCLEOTIDE SEQUENCE [LARGE SCALE GENOMIC DNA]</scope>
    <source>
        <strain evidence="7 8">J.3.6.1-F.2.7.3</strain>
    </source>
</reference>
<accession>A0A8E7EK00</accession>
<evidence type="ECO:0000256" key="4">
    <source>
        <dbReference type="ARBA" id="ARBA00022989"/>
    </source>
</evidence>
<dbReference type="GO" id="GO:0008324">
    <property type="term" value="F:monoatomic cation transmembrane transporter activity"/>
    <property type="evidence" value="ECO:0007669"/>
    <property type="project" value="InterPro"/>
</dbReference>
<proteinExistence type="predicted"/>
<sequence>MIPFIVTACVAFLFYLALVIGSGSVLFWSWEEIFAGIIIGLVTGVICRKIFCRYKNYRMLSPVRLISILIYICGPFLVELTKANLDVAYRVITGRVRPGIIRLHSGMKSDLGVTMLAHSITLTPGTLSVDVDEKNHDLFIHVIHLKEGDEKKPAFEAKEIFSYMDIPAWIRRIAE</sequence>
<evidence type="ECO:0000256" key="3">
    <source>
        <dbReference type="ARBA" id="ARBA00022692"/>
    </source>
</evidence>
<evidence type="ECO:0000256" key="6">
    <source>
        <dbReference type="SAM" id="Phobius"/>
    </source>
</evidence>